<dbReference type="Proteomes" id="UP001194539">
    <property type="component" value="Unassembled WGS sequence"/>
</dbReference>
<accession>A0ABS0NX73</accession>
<keyword evidence="2" id="KW-1185">Reference proteome</keyword>
<gene>
    <name evidence="1" type="ORF">H1B27_04815</name>
</gene>
<evidence type="ECO:0000313" key="2">
    <source>
        <dbReference type="Proteomes" id="UP001194539"/>
    </source>
</evidence>
<protein>
    <submittedName>
        <fullName evidence="1">Uncharacterized protein</fullName>
    </submittedName>
</protein>
<name>A0ABS0NX73_9BRAD</name>
<dbReference type="RefSeq" id="WP_197488824.1">
    <property type="nucleotide sequence ID" value="NZ_JACEGD010000004.1"/>
</dbReference>
<reference evidence="1 2" key="1">
    <citation type="submission" date="2020-07" db="EMBL/GenBank/DDBJ databases">
        <title>Bradyrhizobium diversity isolated from nodules of indigenous legumes of Western Australia.</title>
        <authorList>
            <person name="Klepa M.S."/>
        </authorList>
    </citation>
    <scope>NUCLEOTIDE SEQUENCE [LARGE SCALE GENOMIC DNA]</scope>
    <source>
        <strain evidence="1 2">CNPSo 4019</strain>
    </source>
</reference>
<evidence type="ECO:0000313" key="1">
    <source>
        <dbReference type="EMBL" id="MBH5385601.1"/>
    </source>
</evidence>
<comment type="caution">
    <text evidence="1">The sequence shown here is derived from an EMBL/GenBank/DDBJ whole genome shotgun (WGS) entry which is preliminary data.</text>
</comment>
<sequence length="45" mass="4711">MSKTASVALAPSTSLFARLMAAIDSFLMASAEISNHNGDLPRFGL</sequence>
<dbReference type="EMBL" id="JACEGD010000004">
    <property type="protein sequence ID" value="MBH5385601.1"/>
    <property type="molecule type" value="Genomic_DNA"/>
</dbReference>
<proteinExistence type="predicted"/>
<organism evidence="1 2">
    <name type="scientific">Bradyrhizobium diversitatis</name>
    <dbReference type="NCBI Taxonomy" id="2755406"/>
    <lineage>
        <taxon>Bacteria</taxon>
        <taxon>Pseudomonadati</taxon>
        <taxon>Pseudomonadota</taxon>
        <taxon>Alphaproteobacteria</taxon>
        <taxon>Hyphomicrobiales</taxon>
        <taxon>Nitrobacteraceae</taxon>
        <taxon>Bradyrhizobium</taxon>
    </lineage>
</organism>